<evidence type="ECO:0000313" key="3">
    <source>
        <dbReference type="Proteomes" id="UP000283380"/>
    </source>
</evidence>
<name>A0ABX9LUF9_9LACO</name>
<evidence type="ECO:0000313" key="2">
    <source>
        <dbReference type="EMBL" id="RHW50857.1"/>
    </source>
</evidence>
<dbReference type="Pfam" id="PF21259">
    <property type="entry name" value="Rgg_C"/>
    <property type="match status" value="1"/>
</dbReference>
<organism evidence="2 3">
    <name type="scientific">Lactobacillus bombicola</name>
    <dbReference type="NCBI Taxonomy" id="1505723"/>
    <lineage>
        <taxon>Bacteria</taxon>
        <taxon>Bacillati</taxon>
        <taxon>Bacillota</taxon>
        <taxon>Bacilli</taxon>
        <taxon>Lactobacillales</taxon>
        <taxon>Lactobacillaceae</taxon>
        <taxon>Lactobacillus</taxon>
    </lineage>
</organism>
<reference evidence="2 3" key="1">
    <citation type="submission" date="2018-07" db="EMBL/GenBank/DDBJ databases">
        <title>Genome sequences of six Lactobacillus spp. isolated from bumble bee guts.</title>
        <authorList>
            <person name="Motta E.V.S."/>
            <person name="Moran N.A."/>
        </authorList>
    </citation>
    <scope>NUCLEOTIDE SEQUENCE [LARGE SCALE GENOMIC DNA]</scope>
    <source>
        <strain evidence="2 3">BI-4G</strain>
    </source>
</reference>
<protein>
    <submittedName>
        <fullName evidence="2">Rgg/GadR/MutR family transcriptional regulator</fullName>
    </submittedName>
</protein>
<dbReference type="PROSITE" id="PS50943">
    <property type="entry name" value="HTH_CROC1"/>
    <property type="match status" value="1"/>
</dbReference>
<dbReference type="EMBL" id="QOCU01000006">
    <property type="protein sequence ID" value="RHW50857.1"/>
    <property type="molecule type" value="Genomic_DNA"/>
</dbReference>
<dbReference type="SUPFAM" id="SSF47413">
    <property type="entry name" value="lambda repressor-like DNA-binding domains"/>
    <property type="match status" value="1"/>
</dbReference>
<keyword evidence="3" id="KW-1185">Reference proteome</keyword>
<gene>
    <name evidence="2" type="ORF">DS834_06165</name>
</gene>
<dbReference type="NCBIfam" id="TIGR01716">
    <property type="entry name" value="RGG_Cterm"/>
    <property type="match status" value="1"/>
</dbReference>
<accession>A0ABX9LUF9</accession>
<dbReference type="PANTHER" id="PTHR37038">
    <property type="entry name" value="TRANSCRIPTIONAL REGULATOR-RELATED"/>
    <property type="match status" value="1"/>
</dbReference>
<comment type="caution">
    <text evidence="2">The sequence shown here is derived from an EMBL/GenBank/DDBJ whole genome shotgun (WGS) entry which is preliminary data.</text>
</comment>
<dbReference type="InterPro" id="IPR053163">
    <property type="entry name" value="HTH-type_regulator_Rgg"/>
</dbReference>
<sequence>MEKIMTIGSLLRKFRLNKEKTQREWIGNIVSPSYYSKVEKDIHRISAEDLISLLNYNSVSLIDFFGELNSSKQSQYNQERELMAVINEAYYRNSKNELIKLKDFVDKSDLPNKEADLLYLDAYIADISNEDLDDREKKTLKDKIFSRPNFDKSKLVLYCNFMMFYDLESNMLITRRIIKQFQGSNDVKTLEMILSVIGNLLIQCIEENEYDATNFLIIAADQIYTKPELFFYKNVILLLKNMIEYHYEAEDKYLDICRIAIKNFSLLGMPEYGKELERFFKKHNS</sequence>
<feature type="domain" description="HTH cro/C1-type" evidence="1">
    <location>
        <begin position="30"/>
        <end position="64"/>
    </location>
</feature>
<dbReference type="InterPro" id="IPR001387">
    <property type="entry name" value="Cro/C1-type_HTH"/>
</dbReference>
<dbReference type="CDD" id="cd00093">
    <property type="entry name" value="HTH_XRE"/>
    <property type="match status" value="1"/>
</dbReference>
<dbReference type="InterPro" id="IPR010057">
    <property type="entry name" value="Transcription_activator_Rgg_C"/>
</dbReference>
<proteinExistence type="predicted"/>
<dbReference type="InterPro" id="IPR010982">
    <property type="entry name" value="Lambda_DNA-bd_dom_sf"/>
</dbReference>
<dbReference type="Gene3D" id="1.10.260.40">
    <property type="entry name" value="lambda repressor-like DNA-binding domains"/>
    <property type="match status" value="1"/>
</dbReference>
<dbReference type="Proteomes" id="UP000283380">
    <property type="component" value="Unassembled WGS sequence"/>
</dbReference>
<evidence type="ECO:0000259" key="1">
    <source>
        <dbReference type="PROSITE" id="PS50943"/>
    </source>
</evidence>